<keyword evidence="1" id="KW-0472">Membrane</keyword>
<dbReference type="AlphaFoldDB" id="A0A6J4QDA2"/>
<organism evidence="2">
    <name type="scientific">uncultured Ramlibacter sp</name>
    <dbReference type="NCBI Taxonomy" id="260755"/>
    <lineage>
        <taxon>Bacteria</taxon>
        <taxon>Pseudomonadati</taxon>
        <taxon>Pseudomonadota</taxon>
        <taxon>Betaproteobacteria</taxon>
        <taxon>Burkholderiales</taxon>
        <taxon>Comamonadaceae</taxon>
        <taxon>Ramlibacter</taxon>
        <taxon>environmental samples</taxon>
    </lineage>
</organism>
<evidence type="ECO:0000256" key="1">
    <source>
        <dbReference type="SAM" id="Phobius"/>
    </source>
</evidence>
<name>A0A6J4QDA2_9BURK</name>
<sequence length="45" mass="5060">MNTATQTITLDEGFLARRRPVDWAFALLVTVAGLFAFTRYAAHMD</sequence>
<reference evidence="2" key="1">
    <citation type="submission" date="2020-02" db="EMBL/GenBank/DDBJ databases">
        <authorList>
            <person name="Meier V. D."/>
        </authorList>
    </citation>
    <scope>NUCLEOTIDE SEQUENCE</scope>
    <source>
        <strain evidence="2">AVDCRST_MAG51</strain>
    </source>
</reference>
<feature type="transmembrane region" description="Helical" evidence="1">
    <location>
        <begin position="23"/>
        <end position="42"/>
    </location>
</feature>
<feature type="non-terminal residue" evidence="2">
    <location>
        <position position="45"/>
    </location>
</feature>
<evidence type="ECO:0000313" key="2">
    <source>
        <dbReference type="EMBL" id="CAA9441568.1"/>
    </source>
</evidence>
<keyword evidence="1" id="KW-1133">Transmembrane helix</keyword>
<keyword evidence="1" id="KW-0812">Transmembrane</keyword>
<protein>
    <submittedName>
        <fullName evidence="2">Uncharacterized protein</fullName>
    </submittedName>
</protein>
<proteinExistence type="predicted"/>
<gene>
    <name evidence="2" type="ORF">AVDCRST_MAG51-3307</name>
</gene>
<dbReference type="EMBL" id="CADCUX010000718">
    <property type="protein sequence ID" value="CAA9441568.1"/>
    <property type="molecule type" value="Genomic_DNA"/>
</dbReference>
<accession>A0A6J4QDA2</accession>